<comment type="caution">
    <text evidence="14">The sequence shown here is derived from an EMBL/GenBank/DDBJ whole genome shotgun (WGS) entry which is preliminary data.</text>
</comment>
<keyword evidence="5 12" id="KW-0812">Transmembrane</keyword>
<evidence type="ECO:0000256" key="3">
    <source>
        <dbReference type="ARBA" id="ARBA00022553"/>
    </source>
</evidence>
<dbReference type="Gene3D" id="6.10.340.10">
    <property type="match status" value="1"/>
</dbReference>
<evidence type="ECO:0000256" key="12">
    <source>
        <dbReference type="SAM" id="Phobius"/>
    </source>
</evidence>
<keyword evidence="6" id="KW-0547">Nucleotide-binding</keyword>
<keyword evidence="8" id="KW-0067">ATP-binding</keyword>
<evidence type="ECO:0000313" key="15">
    <source>
        <dbReference type="Proteomes" id="UP001523566"/>
    </source>
</evidence>
<dbReference type="CDD" id="cd06225">
    <property type="entry name" value="HAMP"/>
    <property type="match status" value="1"/>
</dbReference>
<dbReference type="PROSITE" id="PS50885">
    <property type="entry name" value="HAMP"/>
    <property type="match status" value="1"/>
</dbReference>
<dbReference type="InterPro" id="IPR010559">
    <property type="entry name" value="Sig_transdc_His_kin_internal"/>
</dbReference>
<evidence type="ECO:0000256" key="5">
    <source>
        <dbReference type="ARBA" id="ARBA00022692"/>
    </source>
</evidence>
<organism evidence="14 15">
    <name type="scientific">Aequitasia blattaphilus</name>
    <dbReference type="NCBI Taxonomy" id="2949332"/>
    <lineage>
        <taxon>Bacteria</taxon>
        <taxon>Bacillati</taxon>
        <taxon>Bacillota</taxon>
        <taxon>Clostridia</taxon>
        <taxon>Lachnospirales</taxon>
        <taxon>Lachnospiraceae</taxon>
        <taxon>Aequitasia</taxon>
    </lineage>
</organism>
<dbReference type="Pfam" id="PF00672">
    <property type="entry name" value="HAMP"/>
    <property type="match status" value="1"/>
</dbReference>
<proteinExistence type="predicted"/>
<protein>
    <submittedName>
        <fullName evidence="14">Histidine kinase</fullName>
    </submittedName>
</protein>
<evidence type="ECO:0000256" key="6">
    <source>
        <dbReference type="ARBA" id="ARBA00022741"/>
    </source>
</evidence>
<dbReference type="PANTHER" id="PTHR34220:SF11">
    <property type="entry name" value="SENSOR PROTEIN KINASE HPTS"/>
    <property type="match status" value="1"/>
</dbReference>
<feature type="transmembrane region" description="Helical" evidence="12">
    <location>
        <begin position="289"/>
        <end position="312"/>
    </location>
</feature>
<dbReference type="InterPro" id="IPR050640">
    <property type="entry name" value="Bact_2-comp_sensor_kinase"/>
</dbReference>
<dbReference type="RefSeq" id="WP_262067060.1">
    <property type="nucleotide sequence ID" value="NZ_JAMXOD010000022.1"/>
</dbReference>
<evidence type="ECO:0000256" key="9">
    <source>
        <dbReference type="ARBA" id="ARBA00022989"/>
    </source>
</evidence>
<keyword evidence="7 14" id="KW-0418">Kinase</keyword>
<evidence type="ECO:0000313" key="14">
    <source>
        <dbReference type="EMBL" id="MCP1103287.1"/>
    </source>
</evidence>
<accession>A0ABT1EBU5</accession>
<gene>
    <name evidence="14" type="ORF">NK125_12820</name>
</gene>
<comment type="subcellular location">
    <subcellularLocation>
        <location evidence="1">Cell membrane</location>
        <topology evidence="1">Multi-pass membrane protein</topology>
    </subcellularLocation>
</comment>
<keyword evidence="4" id="KW-0808">Transferase</keyword>
<feature type="transmembrane region" description="Helical" evidence="12">
    <location>
        <begin position="12"/>
        <end position="34"/>
    </location>
</feature>
<dbReference type="PANTHER" id="PTHR34220">
    <property type="entry name" value="SENSOR HISTIDINE KINASE YPDA"/>
    <property type="match status" value="1"/>
</dbReference>
<dbReference type="InterPro" id="IPR036890">
    <property type="entry name" value="HATPase_C_sf"/>
</dbReference>
<sequence length="587" mass="68310">MFSRLMRKGLVGRITLTMSCVLMIPTFLVCVFYYKSYTNSLNENADTSLRQSNTRMENTMSTNLKLAGDVLDQLGYSQEFLYFLDGNNILSEREQRHFLKELQEEWINISYMYPSFFEEMNIYASNKQLQSNASLKFNMHSLEEFPHMDQIEKNGAIWFGDVQQLNGNASNRQFQVVNDNKYVVPVCLFIRSVNTEEIIGVVELDVLFEKIIDSRGLIDTREMEDYIFLNEAGEVAFQTGNFTAKEIKNLKDPDTPSEYRIIKSKSQKANINSFVLMKNETIIKAANNMIWRVGLIAILSAFIMVFLSYMVVKALLKRLVVMDEAMKQIELGHFDVFIEEDKQNDEISRLKERFNLMAHKLNETIHEVVEKENAQKNAELRALQAQINPHFLFNTLETMRMQCEVDRYFKISYALTALGDIFRYTIKWDGNTVPFQLEWANLENYISLMTLRLDDDFSYEMEMDERAENITVPKMFLQPIVENSFGHGFKQVPAPWHLKVEARVEHGRLRIIITDNGGGIEEGKLKELQDRIRHRKSFGLDTENNQSIGIINVLKRMDMICLEGSNIFIRNNKEQGVRIEILIVTEE</sequence>
<dbReference type="InterPro" id="IPR003660">
    <property type="entry name" value="HAMP_dom"/>
</dbReference>
<evidence type="ECO:0000256" key="8">
    <source>
        <dbReference type="ARBA" id="ARBA00022840"/>
    </source>
</evidence>
<keyword evidence="15" id="KW-1185">Reference proteome</keyword>
<dbReference type="SMART" id="SM00304">
    <property type="entry name" value="HAMP"/>
    <property type="match status" value="1"/>
</dbReference>
<evidence type="ECO:0000259" key="13">
    <source>
        <dbReference type="PROSITE" id="PS50885"/>
    </source>
</evidence>
<dbReference type="Gene3D" id="3.30.565.10">
    <property type="entry name" value="Histidine kinase-like ATPase, C-terminal domain"/>
    <property type="match status" value="1"/>
</dbReference>
<keyword evidence="2" id="KW-1003">Cell membrane</keyword>
<dbReference type="SUPFAM" id="SSF55874">
    <property type="entry name" value="ATPase domain of HSP90 chaperone/DNA topoisomerase II/histidine kinase"/>
    <property type="match status" value="1"/>
</dbReference>
<evidence type="ECO:0000256" key="7">
    <source>
        <dbReference type="ARBA" id="ARBA00022777"/>
    </source>
</evidence>
<dbReference type="SUPFAM" id="SSF158472">
    <property type="entry name" value="HAMP domain-like"/>
    <property type="match status" value="1"/>
</dbReference>
<feature type="domain" description="HAMP" evidence="13">
    <location>
        <begin position="313"/>
        <end position="366"/>
    </location>
</feature>
<dbReference type="Pfam" id="PF06580">
    <property type="entry name" value="His_kinase"/>
    <property type="match status" value="1"/>
</dbReference>
<reference evidence="14 15" key="1">
    <citation type="journal article" date="2022" name="Genome Biol. Evol.">
        <title>Host diet, physiology and behaviors set the stage for Lachnospiraceae cladogenesis.</title>
        <authorList>
            <person name="Vera-Ponce De Leon A."/>
            <person name="Schneider M."/>
            <person name="Jahnes B.C."/>
            <person name="Sadowski V."/>
            <person name="Camuy-Velez L.A."/>
            <person name="Duan J."/>
            <person name="Sabree Z.L."/>
        </authorList>
    </citation>
    <scope>NUCLEOTIDE SEQUENCE [LARGE SCALE GENOMIC DNA]</scope>
    <source>
        <strain evidence="14 15">PAL113</strain>
    </source>
</reference>
<dbReference type="EMBL" id="JAMZFW010000022">
    <property type="protein sequence ID" value="MCP1103287.1"/>
    <property type="molecule type" value="Genomic_DNA"/>
</dbReference>
<keyword evidence="10" id="KW-0902">Two-component regulatory system</keyword>
<keyword evidence="9 12" id="KW-1133">Transmembrane helix</keyword>
<dbReference type="Proteomes" id="UP001523566">
    <property type="component" value="Unassembled WGS sequence"/>
</dbReference>
<dbReference type="GO" id="GO:0016301">
    <property type="term" value="F:kinase activity"/>
    <property type="evidence" value="ECO:0007669"/>
    <property type="project" value="UniProtKB-KW"/>
</dbReference>
<evidence type="ECO:0000256" key="4">
    <source>
        <dbReference type="ARBA" id="ARBA00022679"/>
    </source>
</evidence>
<evidence type="ECO:0000256" key="2">
    <source>
        <dbReference type="ARBA" id="ARBA00022475"/>
    </source>
</evidence>
<keyword evidence="11 12" id="KW-0472">Membrane</keyword>
<keyword evidence="3" id="KW-0597">Phosphoprotein</keyword>
<evidence type="ECO:0000256" key="1">
    <source>
        <dbReference type="ARBA" id="ARBA00004651"/>
    </source>
</evidence>
<evidence type="ECO:0000256" key="11">
    <source>
        <dbReference type="ARBA" id="ARBA00023136"/>
    </source>
</evidence>
<evidence type="ECO:0000256" key="10">
    <source>
        <dbReference type="ARBA" id="ARBA00023012"/>
    </source>
</evidence>
<name>A0ABT1EBU5_9FIRM</name>